<keyword evidence="3" id="KW-1185">Reference proteome</keyword>
<evidence type="ECO:0000256" key="1">
    <source>
        <dbReference type="SAM" id="MobiDB-lite"/>
    </source>
</evidence>
<sequence length="176" mass="19057">MAQQTSYRNVNTSINDNGKDALSIQIQADRADGEQLRYSRTFNVAGLTKAQKDALKNHVLDSLGLSSTPPPQALLTPPTPPAGAMTAPTPPGLAPGVETVRLVCPSCTDRMKLEISGTGYAYSRSQHSDKEKTSIFPIDLPLEPGDYKLKYWQNGVLQTQTPFTVKAGEKNVITVK</sequence>
<reference evidence="2 3" key="1">
    <citation type="submission" date="2021-03" db="EMBL/GenBank/DDBJ databases">
        <title>Fibrella sp. HMF5405 genome sequencing and assembly.</title>
        <authorList>
            <person name="Kang H."/>
            <person name="Kim H."/>
            <person name="Bae S."/>
            <person name="Joh K."/>
        </authorList>
    </citation>
    <scope>NUCLEOTIDE SEQUENCE [LARGE SCALE GENOMIC DNA]</scope>
    <source>
        <strain evidence="2 3">HMF5405</strain>
    </source>
</reference>
<comment type="caution">
    <text evidence="2">The sequence shown here is derived from an EMBL/GenBank/DDBJ whole genome shotgun (WGS) entry which is preliminary data.</text>
</comment>
<proteinExistence type="predicted"/>
<protein>
    <submittedName>
        <fullName evidence="2">Uncharacterized protein</fullName>
    </submittedName>
</protein>
<organism evidence="2 3">
    <name type="scientific">Fibrella forsythiae</name>
    <dbReference type="NCBI Taxonomy" id="2817061"/>
    <lineage>
        <taxon>Bacteria</taxon>
        <taxon>Pseudomonadati</taxon>
        <taxon>Bacteroidota</taxon>
        <taxon>Cytophagia</taxon>
        <taxon>Cytophagales</taxon>
        <taxon>Spirosomataceae</taxon>
        <taxon>Fibrella</taxon>
    </lineage>
</organism>
<feature type="compositionally biased region" description="Pro residues" evidence="1">
    <location>
        <begin position="68"/>
        <end position="81"/>
    </location>
</feature>
<name>A0ABS3JG35_9BACT</name>
<dbReference type="EMBL" id="JAFMYW010000002">
    <property type="protein sequence ID" value="MBO0948239.1"/>
    <property type="molecule type" value="Genomic_DNA"/>
</dbReference>
<evidence type="ECO:0000313" key="2">
    <source>
        <dbReference type="EMBL" id="MBO0948239.1"/>
    </source>
</evidence>
<accession>A0ABS3JG35</accession>
<dbReference type="Proteomes" id="UP000664628">
    <property type="component" value="Unassembled WGS sequence"/>
</dbReference>
<evidence type="ECO:0000313" key="3">
    <source>
        <dbReference type="Proteomes" id="UP000664628"/>
    </source>
</evidence>
<feature type="region of interest" description="Disordered" evidence="1">
    <location>
        <begin position="63"/>
        <end position="94"/>
    </location>
</feature>
<gene>
    <name evidence="2" type="ORF">J2I46_06580</name>
</gene>